<evidence type="ECO:0000256" key="5">
    <source>
        <dbReference type="PROSITE-ProRule" id="PRU00043"/>
    </source>
</evidence>
<dbReference type="PROSITE" id="PS50268">
    <property type="entry name" value="CADHERIN_2"/>
    <property type="match status" value="1"/>
</dbReference>
<dbReference type="InterPro" id="IPR015919">
    <property type="entry name" value="Cadherin-like_sf"/>
</dbReference>
<accession>A0A3P6SMR8</accession>
<dbReference type="AlphaFoldDB" id="A0A3P6SMR8"/>
<dbReference type="CDD" id="cd11304">
    <property type="entry name" value="Cadherin_repeat"/>
    <property type="match status" value="1"/>
</dbReference>
<evidence type="ECO:0000256" key="4">
    <source>
        <dbReference type="ARBA" id="ARBA00023136"/>
    </source>
</evidence>
<dbReference type="OrthoDB" id="6252026at2759"/>
<dbReference type="PANTHER" id="PTHR24027">
    <property type="entry name" value="CADHERIN-23"/>
    <property type="match status" value="1"/>
</dbReference>
<dbReference type="PANTHER" id="PTHR24027:SF438">
    <property type="entry name" value="CADHERIN 23"/>
    <property type="match status" value="1"/>
</dbReference>
<dbReference type="Proteomes" id="UP000281553">
    <property type="component" value="Unassembled WGS sequence"/>
</dbReference>
<comment type="subcellular location">
    <subcellularLocation>
        <location evidence="1">Membrane</location>
    </subcellularLocation>
</comment>
<evidence type="ECO:0000256" key="1">
    <source>
        <dbReference type="ARBA" id="ARBA00004370"/>
    </source>
</evidence>
<keyword evidence="3 5" id="KW-0106">Calcium</keyword>
<protein>
    <recommendedName>
        <fullName evidence="6">Cadherin domain-containing protein</fullName>
    </recommendedName>
</protein>
<dbReference type="GO" id="GO:0005509">
    <property type="term" value="F:calcium ion binding"/>
    <property type="evidence" value="ECO:0007669"/>
    <property type="project" value="UniProtKB-UniRule"/>
</dbReference>
<proteinExistence type="predicted"/>
<name>A0A3P6SMR8_DIBLA</name>
<organism evidence="7 8">
    <name type="scientific">Dibothriocephalus latus</name>
    <name type="common">Fish tapeworm</name>
    <name type="synonym">Diphyllobothrium latum</name>
    <dbReference type="NCBI Taxonomy" id="60516"/>
    <lineage>
        <taxon>Eukaryota</taxon>
        <taxon>Metazoa</taxon>
        <taxon>Spiralia</taxon>
        <taxon>Lophotrochozoa</taxon>
        <taxon>Platyhelminthes</taxon>
        <taxon>Cestoda</taxon>
        <taxon>Eucestoda</taxon>
        <taxon>Diphyllobothriidea</taxon>
        <taxon>Diphyllobothriidae</taxon>
        <taxon>Dibothriocephalus</taxon>
    </lineage>
</organism>
<keyword evidence="2" id="KW-0677">Repeat</keyword>
<dbReference type="Gene3D" id="2.60.40.60">
    <property type="entry name" value="Cadherins"/>
    <property type="match status" value="1"/>
</dbReference>
<dbReference type="EMBL" id="UYRU01042208">
    <property type="protein sequence ID" value="VDK73637.1"/>
    <property type="molecule type" value="Genomic_DNA"/>
</dbReference>
<evidence type="ECO:0000259" key="6">
    <source>
        <dbReference type="PROSITE" id="PS50268"/>
    </source>
</evidence>
<evidence type="ECO:0000313" key="7">
    <source>
        <dbReference type="EMBL" id="VDK73637.1"/>
    </source>
</evidence>
<dbReference type="SUPFAM" id="SSF49313">
    <property type="entry name" value="Cadherin-like"/>
    <property type="match status" value="1"/>
</dbReference>
<sequence>MRQNNEPTLGAYFWPKAIHIFCCPHQVIATNTGVDNVTLTGSCTVRVLIRNVNDHPPEFLPPHIIIGRLQRNHSWPQALAVIQLPENLPHDSAFMQLSTLDRDQPSTPSADNNSNHMIRLKQCRPFKLHGLPMRSEGRPSEFVQEATEGPELTAFAVDETSGKVTTVAHLDREKVDYFECILTAEDNDDTYRLTST</sequence>
<keyword evidence="8" id="KW-1185">Reference proteome</keyword>
<gene>
    <name evidence="7" type="ORF">DILT_LOCUS2511</name>
</gene>
<evidence type="ECO:0000256" key="3">
    <source>
        <dbReference type="ARBA" id="ARBA00022837"/>
    </source>
</evidence>
<reference evidence="7 8" key="1">
    <citation type="submission" date="2018-11" db="EMBL/GenBank/DDBJ databases">
        <authorList>
            <consortium name="Pathogen Informatics"/>
        </authorList>
    </citation>
    <scope>NUCLEOTIDE SEQUENCE [LARGE SCALE GENOMIC DNA]</scope>
</reference>
<evidence type="ECO:0000256" key="2">
    <source>
        <dbReference type="ARBA" id="ARBA00022737"/>
    </source>
</evidence>
<evidence type="ECO:0000313" key="8">
    <source>
        <dbReference type="Proteomes" id="UP000281553"/>
    </source>
</evidence>
<dbReference type="GO" id="GO:0007156">
    <property type="term" value="P:homophilic cell adhesion via plasma membrane adhesion molecules"/>
    <property type="evidence" value="ECO:0007669"/>
    <property type="project" value="InterPro"/>
</dbReference>
<dbReference type="InterPro" id="IPR002126">
    <property type="entry name" value="Cadherin-like_dom"/>
</dbReference>
<dbReference type="InterPro" id="IPR039808">
    <property type="entry name" value="Cadherin"/>
</dbReference>
<dbReference type="GO" id="GO:0016477">
    <property type="term" value="P:cell migration"/>
    <property type="evidence" value="ECO:0007669"/>
    <property type="project" value="TreeGrafter"/>
</dbReference>
<keyword evidence="4" id="KW-0472">Membrane</keyword>
<dbReference type="GO" id="GO:0045296">
    <property type="term" value="F:cadherin binding"/>
    <property type="evidence" value="ECO:0007669"/>
    <property type="project" value="TreeGrafter"/>
</dbReference>
<feature type="domain" description="Cadherin" evidence="6">
    <location>
        <begin position="76"/>
        <end position="196"/>
    </location>
</feature>
<dbReference type="GO" id="GO:0008013">
    <property type="term" value="F:beta-catenin binding"/>
    <property type="evidence" value="ECO:0007669"/>
    <property type="project" value="TreeGrafter"/>
</dbReference>
<dbReference type="PRINTS" id="PR00205">
    <property type="entry name" value="CADHERIN"/>
</dbReference>
<dbReference type="GO" id="GO:0016342">
    <property type="term" value="C:catenin complex"/>
    <property type="evidence" value="ECO:0007669"/>
    <property type="project" value="TreeGrafter"/>
</dbReference>